<keyword evidence="2" id="KW-1185">Reference proteome</keyword>
<dbReference type="AlphaFoldDB" id="A0AAE0ZS93"/>
<sequence>MSDDIGRFALNILVAPMQPDSDCKIKSYLLDTMFLPKTDHAEVSTGRVILKLSEQTNKYVKSAHAIFWHVGVRKARCIWYLKKTDPEKTPKLVPNPVGTRSNCW</sequence>
<proteinExistence type="predicted"/>
<accession>A0AAE0ZS93</accession>
<evidence type="ECO:0000313" key="2">
    <source>
        <dbReference type="Proteomes" id="UP001283361"/>
    </source>
</evidence>
<dbReference type="EMBL" id="JAWDGP010003415">
    <property type="protein sequence ID" value="KAK3774427.1"/>
    <property type="molecule type" value="Genomic_DNA"/>
</dbReference>
<gene>
    <name evidence="1" type="ORF">RRG08_055572</name>
</gene>
<organism evidence="1 2">
    <name type="scientific">Elysia crispata</name>
    <name type="common">lettuce slug</name>
    <dbReference type="NCBI Taxonomy" id="231223"/>
    <lineage>
        <taxon>Eukaryota</taxon>
        <taxon>Metazoa</taxon>
        <taxon>Spiralia</taxon>
        <taxon>Lophotrochozoa</taxon>
        <taxon>Mollusca</taxon>
        <taxon>Gastropoda</taxon>
        <taxon>Heterobranchia</taxon>
        <taxon>Euthyneura</taxon>
        <taxon>Panpulmonata</taxon>
        <taxon>Sacoglossa</taxon>
        <taxon>Placobranchoidea</taxon>
        <taxon>Plakobranchidae</taxon>
        <taxon>Elysia</taxon>
    </lineage>
</organism>
<comment type="caution">
    <text evidence="1">The sequence shown here is derived from an EMBL/GenBank/DDBJ whole genome shotgun (WGS) entry which is preliminary data.</text>
</comment>
<evidence type="ECO:0000313" key="1">
    <source>
        <dbReference type="EMBL" id="KAK3774427.1"/>
    </source>
</evidence>
<reference evidence="1" key="1">
    <citation type="journal article" date="2023" name="G3 (Bethesda)">
        <title>A reference genome for the long-term kleptoplast-retaining sea slug Elysia crispata morphotype clarki.</title>
        <authorList>
            <person name="Eastman K.E."/>
            <person name="Pendleton A.L."/>
            <person name="Shaikh M.A."/>
            <person name="Suttiyut T."/>
            <person name="Ogas R."/>
            <person name="Tomko P."/>
            <person name="Gavelis G."/>
            <person name="Widhalm J.R."/>
            <person name="Wisecaver J.H."/>
        </authorList>
    </citation>
    <scope>NUCLEOTIDE SEQUENCE</scope>
    <source>
        <strain evidence="1">ECLA1</strain>
    </source>
</reference>
<name>A0AAE0ZS93_9GAST</name>
<dbReference type="Proteomes" id="UP001283361">
    <property type="component" value="Unassembled WGS sequence"/>
</dbReference>
<protein>
    <submittedName>
        <fullName evidence="1">Uncharacterized protein</fullName>
    </submittedName>
</protein>